<dbReference type="EMBL" id="VOXD01000022">
    <property type="protein sequence ID" value="TXF88474.1"/>
    <property type="molecule type" value="Genomic_DNA"/>
</dbReference>
<gene>
    <name evidence="2" type="ORF">FUA23_14405</name>
</gene>
<name>A0A5C7FQZ0_9BACT</name>
<comment type="caution">
    <text evidence="2">The sequence shown here is derived from an EMBL/GenBank/DDBJ whole genome shotgun (WGS) entry which is preliminary data.</text>
</comment>
<proteinExistence type="predicted"/>
<reference evidence="2 3" key="1">
    <citation type="submission" date="2019-08" db="EMBL/GenBank/DDBJ databases">
        <title>Lewinella sp. strain SSH13 Genome sequencing and assembly.</title>
        <authorList>
            <person name="Kim I."/>
        </authorList>
    </citation>
    <scope>NUCLEOTIDE SEQUENCE [LARGE SCALE GENOMIC DNA]</scope>
    <source>
        <strain evidence="2 3">SSH13</strain>
    </source>
</reference>
<dbReference type="Proteomes" id="UP000321907">
    <property type="component" value="Unassembled WGS sequence"/>
</dbReference>
<dbReference type="OrthoDB" id="849114at2"/>
<feature type="signal peptide" evidence="1">
    <location>
        <begin position="1"/>
        <end position="41"/>
    </location>
</feature>
<feature type="chain" id="PRO_5022999424" evidence="1">
    <location>
        <begin position="42"/>
        <end position="277"/>
    </location>
</feature>
<sequence>MVVTSRRCTIFQVFPKPSSPIQSTMRTLFLLAFTAITLASACNKKVTGNNDGRDGLATTSKAAKVIQGLEDNSFDAEYLEGSARVKLESEKLNIGGSATIRLHKDKAIWMSVKKFGFEGARALIRPDSFFVINRLNGDYTAEPLSYIEEKYKVPARFDLLQEIVLGNAVFFTRDLKLQTEGDTYTLSGHDSRFATRHTVDANGFRLMEMTLNELAQNRTLSISNADFRKALGKEDGPDFAFERTVSIDAKATGPAKLDLTFNRLKFEGPLAMPFERR</sequence>
<evidence type="ECO:0000256" key="1">
    <source>
        <dbReference type="SAM" id="SignalP"/>
    </source>
</evidence>
<dbReference type="Pfam" id="PF14125">
    <property type="entry name" value="DUF4292"/>
    <property type="match status" value="1"/>
</dbReference>
<evidence type="ECO:0000313" key="3">
    <source>
        <dbReference type="Proteomes" id="UP000321907"/>
    </source>
</evidence>
<keyword evidence="3" id="KW-1185">Reference proteome</keyword>
<accession>A0A5C7FQZ0</accession>
<protein>
    <submittedName>
        <fullName evidence="2">DUF4292 domain-containing protein</fullName>
    </submittedName>
</protein>
<dbReference type="InterPro" id="IPR025634">
    <property type="entry name" value="DUF4292"/>
</dbReference>
<dbReference type="AlphaFoldDB" id="A0A5C7FQZ0"/>
<keyword evidence="1" id="KW-0732">Signal</keyword>
<organism evidence="2 3">
    <name type="scientific">Neolewinella aurantiaca</name>
    <dbReference type="NCBI Taxonomy" id="2602767"/>
    <lineage>
        <taxon>Bacteria</taxon>
        <taxon>Pseudomonadati</taxon>
        <taxon>Bacteroidota</taxon>
        <taxon>Saprospiria</taxon>
        <taxon>Saprospirales</taxon>
        <taxon>Lewinellaceae</taxon>
        <taxon>Neolewinella</taxon>
    </lineage>
</organism>
<evidence type="ECO:0000313" key="2">
    <source>
        <dbReference type="EMBL" id="TXF88474.1"/>
    </source>
</evidence>